<proteinExistence type="predicted"/>
<accession>A0ABP1E631</accession>
<name>A0ABP1E631_9APHY</name>
<dbReference type="Proteomes" id="UP001497453">
    <property type="component" value="Chromosome 8"/>
</dbReference>
<protein>
    <submittedName>
        <fullName evidence="1">Uncharacterized protein</fullName>
    </submittedName>
</protein>
<evidence type="ECO:0000313" key="2">
    <source>
        <dbReference type="Proteomes" id="UP001497453"/>
    </source>
</evidence>
<evidence type="ECO:0000313" key="1">
    <source>
        <dbReference type="EMBL" id="CAL1714324.1"/>
    </source>
</evidence>
<sequence>MTTLIDTFMPKKLLQSQCNAALDTLCKSARSTDPGSDSEGPKTTAQAGLQALFQLSALKKSTKAQTRICEAALSRSAQRSVEQEGRICSLSTEVVELEKQLNTLSQELNHTLKSLAVERSAVSHLQNTEESLNTNITRITKAHKFLETELANAMTAYSTSDSTQLAQLNATTVALKAQVDALRAECSLSKATLVEATRATTDEQAAHKVTREELSKAQIESATLSTSLEVLQEEQKALQLAFCAASEKATKEYKITAQYSAKIVELLAEVKEKDDSLKTLQTTHHTMKYAHKVLLDSRAIFQTSIARSNKALAASNSTLIDANKRYGALKTKLSEALSENAKLKADAREWESFFATVNTPRKKAKARSVTSTPIKTALGDKENVLEA</sequence>
<organism evidence="1 2">
    <name type="scientific">Somion occarium</name>
    <dbReference type="NCBI Taxonomy" id="3059160"/>
    <lineage>
        <taxon>Eukaryota</taxon>
        <taxon>Fungi</taxon>
        <taxon>Dikarya</taxon>
        <taxon>Basidiomycota</taxon>
        <taxon>Agaricomycotina</taxon>
        <taxon>Agaricomycetes</taxon>
        <taxon>Polyporales</taxon>
        <taxon>Cerrenaceae</taxon>
        <taxon>Somion</taxon>
    </lineage>
</organism>
<dbReference type="EMBL" id="OZ037951">
    <property type="protein sequence ID" value="CAL1714324.1"/>
    <property type="molecule type" value="Genomic_DNA"/>
</dbReference>
<gene>
    <name evidence="1" type="ORF">GFSPODELE1_LOCUS9719</name>
</gene>
<reference evidence="2" key="1">
    <citation type="submission" date="2024-04" db="EMBL/GenBank/DDBJ databases">
        <authorList>
            <person name="Shaw F."/>
            <person name="Minotto A."/>
        </authorList>
    </citation>
    <scope>NUCLEOTIDE SEQUENCE [LARGE SCALE GENOMIC DNA]</scope>
</reference>
<keyword evidence="2" id="KW-1185">Reference proteome</keyword>